<organism evidence="3 4">
    <name type="scientific">Galerina marginata (strain CBS 339.88)</name>
    <dbReference type="NCBI Taxonomy" id="685588"/>
    <lineage>
        <taxon>Eukaryota</taxon>
        <taxon>Fungi</taxon>
        <taxon>Dikarya</taxon>
        <taxon>Basidiomycota</taxon>
        <taxon>Agaricomycotina</taxon>
        <taxon>Agaricomycetes</taxon>
        <taxon>Agaricomycetidae</taxon>
        <taxon>Agaricales</taxon>
        <taxon>Agaricineae</taxon>
        <taxon>Strophariaceae</taxon>
        <taxon>Galerina</taxon>
    </lineage>
</organism>
<dbReference type="Proteomes" id="UP000027222">
    <property type="component" value="Unassembled WGS sequence"/>
</dbReference>
<evidence type="ECO:0000256" key="1">
    <source>
        <dbReference type="SAM" id="MobiDB-lite"/>
    </source>
</evidence>
<dbReference type="STRING" id="685588.A0A067TNW1"/>
<dbReference type="AlphaFoldDB" id="A0A067TNW1"/>
<dbReference type="HOGENOM" id="CLU_004966_1_0_1"/>
<dbReference type="InterPro" id="IPR040898">
    <property type="entry name" value="CxC6"/>
</dbReference>
<accession>A0A067TNW1</accession>
<evidence type="ECO:0000313" key="4">
    <source>
        <dbReference type="Proteomes" id="UP000027222"/>
    </source>
</evidence>
<feature type="domain" description="CxC6 like cysteine cluster associated with KDZ" evidence="2">
    <location>
        <begin position="101"/>
        <end position="165"/>
    </location>
</feature>
<protein>
    <recommendedName>
        <fullName evidence="2">CxC6 like cysteine cluster associated with KDZ domain-containing protein</fullName>
    </recommendedName>
</protein>
<evidence type="ECO:0000313" key="3">
    <source>
        <dbReference type="EMBL" id="KDR83982.1"/>
    </source>
</evidence>
<evidence type="ECO:0000259" key="2">
    <source>
        <dbReference type="Pfam" id="PF18721"/>
    </source>
</evidence>
<name>A0A067TNW1_GALM3</name>
<dbReference type="OrthoDB" id="2639189at2759"/>
<keyword evidence="4" id="KW-1185">Reference proteome</keyword>
<reference evidence="4" key="1">
    <citation type="journal article" date="2014" name="Proc. Natl. Acad. Sci. U.S.A.">
        <title>Extensive sampling of basidiomycete genomes demonstrates inadequacy of the white-rot/brown-rot paradigm for wood decay fungi.</title>
        <authorList>
            <person name="Riley R."/>
            <person name="Salamov A.A."/>
            <person name="Brown D.W."/>
            <person name="Nagy L.G."/>
            <person name="Floudas D."/>
            <person name="Held B.W."/>
            <person name="Levasseur A."/>
            <person name="Lombard V."/>
            <person name="Morin E."/>
            <person name="Otillar R."/>
            <person name="Lindquist E.A."/>
            <person name="Sun H."/>
            <person name="LaButti K.M."/>
            <person name="Schmutz J."/>
            <person name="Jabbour D."/>
            <person name="Luo H."/>
            <person name="Baker S.E."/>
            <person name="Pisabarro A.G."/>
            <person name="Walton J.D."/>
            <person name="Blanchette R.A."/>
            <person name="Henrissat B."/>
            <person name="Martin F."/>
            <person name="Cullen D."/>
            <person name="Hibbett D.S."/>
            <person name="Grigoriev I.V."/>
        </authorList>
    </citation>
    <scope>NUCLEOTIDE SEQUENCE [LARGE SCALE GENOMIC DNA]</scope>
    <source>
        <strain evidence="4">CBS 339.88</strain>
    </source>
</reference>
<feature type="compositionally biased region" description="Polar residues" evidence="1">
    <location>
        <begin position="223"/>
        <end position="234"/>
    </location>
</feature>
<dbReference type="Pfam" id="PF18721">
    <property type="entry name" value="CxC6"/>
    <property type="match status" value="1"/>
</dbReference>
<feature type="region of interest" description="Disordered" evidence="1">
    <location>
        <begin position="223"/>
        <end position="255"/>
    </location>
</feature>
<sequence>MSLAKDSLKDTEWQFGSELTTEQVWDAFVIVSLLEDKLRMRQQLRVPHTGLQKDRFREAMAARNKDIVLNGQPDAVGHACDKCFRKYKTASGEIRSCHPIVGDGLNIGRPCCAVFACREPLQNNRHRYCKTHFDQHKVCAIVQCAKPVTEDSKTCSDPMHKEFERKNKEKGASNFILKERFRNTNASQPVDTLGTQQIDQVEDVEETTIEWFEVDEITNTVRVRSQANPGTVGTSDEDPSSPPDPCPSKSALGNRVEKAQFSRRRTHNEQTLVRPCGIIFARATMFGAEAVSNFLVMVQNAFSVPGVNKPEHIFYDSNCLARQQAEKSFPWFEGIGMCVNVWHFLNKHQTTHTYCQENCNPIQFPELLDDFGKWFFNTSVAEQINAWLQGYHSIVREMLPDKFDFFLDEMVRRRNIAHLKKLAEGGHNPRVI</sequence>
<proteinExistence type="predicted"/>
<dbReference type="EMBL" id="KL142368">
    <property type="protein sequence ID" value="KDR83982.1"/>
    <property type="molecule type" value="Genomic_DNA"/>
</dbReference>
<gene>
    <name evidence="3" type="ORF">GALMADRAFT_688993</name>
</gene>